<keyword evidence="4 6" id="KW-0067">ATP-binding</keyword>
<organism evidence="6 7">
    <name type="scientific">Calidithermus roseus</name>
    <dbReference type="NCBI Taxonomy" id="1644118"/>
    <lineage>
        <taxon>Bacteria</taxon>
        <taxon>Thermotogati</taxon>
        <taxon>Deinococcota</taxon>
        <taxon>Deinococci</taxon>
        <taxon>Thermales</taxon>
        <taxon>Thermaceae</taxon>
        <taxon>Calidithermus</taxon>
    </lineage>
</organism>
<dbReference type="InterPro" id="IPR050763">
    <property type="entry name" value="ABC_transporter_ATP-binding"/>
</dbReference>
<dbReference type="SUPFAM" id="SSF52540">
    <property type="entry name" value="P-loop containing nucleoside triphosphate hydrolases"/>
    <property type="match status" value="1"/>
</dbReference>
<comment type="caution">
    <text evidence="6">The sequence shown here is derived from an EMBL/GenBank/DDBJ whole genome shotgun (WGS) entry which is preliminary data.</text>
</comment>
<name>A0A399EZ87_9DEIN</name>
<dbReference type="Pfam" id="PF00005">
    <property type="entry name" value="ABC_tran"/>
    <property type="match status" value="1"/>
</dbReference>
<dbReference type="EMBL" id="QWLA01000015">
    <property type="protein sequence ID" value="RIH87852.1"/>
    <property type="molecule type" value="Genomic_DNA"/>
</dbReference>
<evidence type="ECO:0000256" key="1">
    <source>
        <dbReference type="ARBA" id="ARBA00005417"/>
    </source>
</evidence>
<keyword evidence="2" id="KW-0813">Transport</keyword>
<dbReference type="SMART" id="SM00382">
    <property type="entry name" value="AAA"/>
    <property type="match status" value="1"/>
</dbReference>
<dbReference type="GO" id="GO:0016887">
    <property type="term" value="F:ATP hydrolysis activity"/>
    <property type="evidence" value="ECO:0007669"/>
    <property type="project" value="InterPro"/>
</dbReference>
<dbReference type="InterPro" id="IPR017871">
    <property type="entry name" value="ABC_transporter-like_CS"/>
</dbReference>
<evidence type="ECO:0000259" key="5">
    <source>
        <dbReference type="PROSITE" id="PS50893"/>
    </source>
</evidence>
<comment type="similarity">
    <text evidence="1">Belongs to the ABC transporter superfamily.</text>
</comment>
<dbReference type="InterPro" id="IPR003593">
    <property type="entry name" value="AAA+_ATPase"/>
</dbReference>
<dbReference type="PROSITE" id="PS00211">
    <property type="entry name" value="ABC_TRANSPORTER_1"/>
    <property type="match status" value="1"/>
</dbReference>
<gene>
    <name evidence="6" type="primary">natA_1</name>
    <name evidence="6" type="ORF">Mrose_01088</name>
</gene>
<dbReference type="AlphaFoldDB" id="A0A399EZ87"/>
<proteinExistence type="inferred from homology"/>
<dbReference type="Proteomes" id="UP000265341">
    <property type="component" value="Unassembled WGS sequence"/>
</dbReference>
<keyword evidence="7" id="KW-1185">Reference proteome</keyword>
<protein>
    <submittedName>
        <fullName evidence="6">ABC transporter ATP-binding protein NatA</fullName>
    </submittedName>
</protein>
<accession>A0A399EZ87</accession>
<evidence type="ECO:0000256" key="2">
    <source>
        <dbReference type="ARBA" id="ARBA00022448"/>
    </source>
</evidence>
<dbReference type="PROSITE" id="PS50893">
    <property type="entry name" value="ABC_TRANSPORTER_2"/>
    <property type="match status" value="1"/>
</dbReference>
<dbReference type="Gene3D" id="3.40.50.300">
    <property type="entry name" value="P-loop containing nucleotide triphosphate hydrolases"/>
    <property type="match status" value="1"/>
</dbReference>
<keyword evidence="3" id="KW-0547">Nucleotide-binding</keyword>
<evidence type="ECO:0000313" key="6">
    <source>
        <dbReference type="EMBL" id="RIH87852.1"/>
    </source>
</evidence>
<dbReference type="PANTHER" id="PTHR42711">
    <property type="entry name" value="ABC TRANSPORTER ATP-BINDING PROTEIN"/>
    <property type="match status" value="1"/>
</dbReference>
<reference evidence="6 7" key="1">
    <citation type="submission" date="2018-08" db="EMBL/GenBank/DDBJ databases">
        <title>Meiothermus roseus NBRC 110900 genome sequencing project.</title>
        <authorList>
            <person name="Da Costa M.S."/>
            <person name="Albuquerque L."/>
            <person name="Raposo P."/>
            <person name="Froufe H.J.C."/>
            <person name="Barroso C.S."/>
            <person name="Egas C."/>
        </authorList>
    </citation>
    <scope>NUCLEOTIDE SEQUENCE [LARGE SCALE GENOMIC DNA]</scope>
    <source>
        <strain evidence="6 7">NBRC 110900</strain>
    </source>
</reference>
<dbReference type="PANTHER" id="PTHR42711:SF5">
    <property type="entry name" value="ABC TRANSPORTER ATP-BINDING PROTEIN NATA"/>
    <property type="match status" value="1"/>
</dbReference>
<feature type="domain" description="ABC transporter" evidence="5">
    <location>
        <begin position="4"/>
        <end position="234"/>
    </location>
</feature>
<evidence type="ECO:0000313" key="7">
    <source>
        <dbReference type="Proteomes" id="UP000265341"/>
    </source>
</evidence>
<evidence type="ECO:0000256" key="4">
    <source>
        <dbReference type="ARBA" id="ARBA00022840"/>
    </source>
</evidence>
<dbReference type="InterPro" id="IPR027417">
    <property type="entry name" value="P-loop_NTPase"/>
</dbReference>
<evidence type="ECO:0000256" key="3">
    <source>
        <dbReference type="ARBA" id="ARBA00022741"/>
    </source>
</evidence>
<dbReference type="InterPro" id="IPR003439">
    <property type="entry name" value="ABC_transporter-like_ATP-bd"/>
</dbReference>
<dbReference type="GO" id="GO:0005524">
    <property type="term" value="F:ATP binding"/>
    <property type="evidence" value="ECO:0007669"/>
    <property type="project" value="UniProtKB-KW"/>
</dbReference>
<sequence length="251" mass="28019">MEMVRATGLSKRYKNFKAVQELSFALRQGEVYGLLGPNGAGKTTTLRMLATLLTPSSGTATVAGYDIRKQPLEVRRNLGIVNGGMQVYERLTGREVLEFFAGFYGLEGRLFRERLAWVTELLEMEGVLDKLVREMSSGMRQKVVIARAILHQPPVLLLDEATAGLDVFARRALLEFVKQYRALGKSLIYSTHVMSEAEEVCDRVGFLYEGKLVYEGPAGEAMAHGGGSLERSFIRRLEEVATQRTPEALRR</sequence>